<feature type="domain" description="HTH cro/C1-type" evidence="1">
    <location>
        <begin position="23"/>
        <end position="76"/>
    </location>
</feature>
<comment type="caution">
    <text evidence="2">The sequence shown here is derived from an EMBL/GenBank/DDBJ whole genome shotgun (WGS) entry which is preliminary data.</text>
</comment>
<sequence>MTLINPPNAILRISSFADLGPVIRARRREQSLRIDDAASLSGVSVDLLSRLENGKGSVRVDKLLTVLDSLGLALMLAPKGHPAVETARQLGGERPEQP</sequence>
<protein>
    <submittedName>
        <fullName evidence="2">Transcriptional regulator with XRE-family HTH domain</fullName>
    </submittedName>
</protein>
<reference evidence="2 3" key="1">
    <citation type="submission" date="2023-07" db="EMBL/GenBank/DDBJ databases">
        <title>Sorghum-associated microbial communities from plants grown in Nebraska, USA.</title>
        <authorList>
            <person name="Schachtman D."/>
        </authorList>
    </citation>
    <scope>NUCLEOTIDE SEQUENCE [LARGE SCALE GENOMIC DNA]</scope>
    <source>
        <strain evidence="2 3">BE310</strain>
    </source>
</reference>
<dbReference type="InterPro" id="IPR010982">
    <property type="entry name" value="Lambda_DNA-bd_dom_sf"/>
</dbReference>
<organism evidence="2 3">
    <name type="scientific">Pelomonas aquatica</name>
    <dbReference type="NCBI Taxonomy" id="431058"/>
    <lineage>
        <taxon>Bacteria</taxon>
        <taxon>Pseudomonadati</taxon>
        <taxon>Pseudomonadota</taxon>
        <taxon>Betaproteobacteria</taxon>
        <taxon>Burkholderiales</taxon>
        <taxon>Sphaerotilaceae</taxon>
        <taxon>Roseateles</taxon>
    </lineage>
</organism>
<name>A0ABU1Z8X8_9BURK</name>
<dbReference type="Proteomes" id="UP001180536">
    <property type="component" value="Unassembled WGS sequence"/>
</dbReference>
<dbReference type="PROSITE" id="PS50943">
    <property type="entry name" value="HTH_CROC1"/>
    <property type="match status" value="1"/>
</dbReference>
<dbReference type="InterPro" id="IPR001387">
    <property type="entry name" value="Cro/C1-type_HTH"/>
</dbReference>
<gene>
    <name evidence="2" type="ORF">J2X16_002402</name>
</gene>
<dbReference type="CDD" id="cd00093">
    <property type="entry name" value="HTH_XRE"/>
    <property type="match status" value="1"/>
</dbReference>
<dbReference type="Gene3D" id="1.10.260.40">
    <property type="entry name" value="lambda repressor-like DNA-binding domains"/>
    <property type="match status" value="1"/>
</dbReference>
<dbReference type="Pfam" id="PF13560">
    <property type="entry name" value="HTH_31"/>
    <property type="match status" value="1"/>
</dbReference>
<dbReference type="SUPFAM" id="SSF47413">
    <property type="entry name" value="lambda repressor-like DNA-binding domains"/>
    <property type="match status" value="1"/>
</dbReference>
<evidence type="ECO:0000313" key="3">
    <source>
        <dbReference type="Proteomes" id="UP001180536"/>
    </source>
</evidence>
<dbReference type="RefSeq" id="WP_310344837.1">
    <property type="nucleotide sequence ID" value="NZ_JAVDXQ010000003.1"/>
</dbReference>
<keyword evidence="3" id="KW-1185">Reference proteome</keyword>
<evidence type="ECO:0000313" key="2">
    <source>
        <dbReference type="EMBL" id="MDR7297055.1"/>
    </source>
</evidence>
<dbReference type="EMBL" id="JAVDXQ010000003">
    <property type="protein sequence ID" value="MDR7297055.1"/>
    <property type="molecule type" value="Genomic_DNA"/>
</dbReference>
<proteinExistence type="predicted"/>
<dbReference type="SMART" id="SM00530">
    <property type="entry name" value="HTH_XRE"/>
    <property type="match status" value="1"/>
</dbReference>
<evidence type="ECO:0000259" key="1">
    <source>
        <dbReference type="PROSITE" id="PS50943"/>
    </source>
</evidence>
<accession>A0ABU1Z8X8</accession>